<accession>A0A8J7H193</accession>
<evidence type="ECO:0000256" key="1">
    <source>
        <dbReference type="ARBA" id="ARBA00005322"/>
    </source>
</evidence>
<sequence>MRIDAFNKISQLYGASNIKSTSKAKGTSFSDKLEISQTGKDYQAAKQIIARTPDVREDKLNEIKQRMEAGAYNINMRTVADKLVDQYFDETL</sequence>
<dbReference type="Proteomes" id="UP000623269">
    <property type="component" value="Unassembled WGS sequence"/>
</dbReference>
<dbReference type="AlphaFoldDB" id="A0A8J7H193"/>
<dbReference type="Pfam" id="PF04316">
    <property type="entry name" value="FlgM"/>
    <property type="match status" value="1"/>
</dbReference>
<reference evidence="8" key="1">
    <citation type="submission" date="2020-12" db="EMBL/GenBank/DDBJ databases">
        <title>M. sibirica DSM 26468T genome.</title>
        <authorList>
            <person name="Thieme N."/>
            <person name="Rettenmaier R."/>
            <person name="Zverlov V."/>
            <person name="Liebl W."/>
        </authorList>
    </citation>
    <scope>NUCLEOTIDE SEQUENCE</scope>
    <source>
        <strain evidence="8">DSM 26468</strain>
    </source>
</reference>
<protein>
    <recommendedName>
        <fullName evidence="2">Negative regulator of flagellin synthesis</fullName>
    </recommendedName>
</protein>
<dbReference type="GO" id="GO:0045892">
    <property type="term" value="P:negative regulation of DNA-templated transcription"/>
    <property type="evidence" value="ECO:0007669"/>
    <property type="project" value="InterPro"/>
</dbReference>
<feature type="domain" description="Anti-sigma-28 factor FlgM C-terminal" evidence="7">
    <location>
        <begin position="31"/>
        <end position="85"/>
    </location>
</feature>
<evidence type="ECO:0000259" key="7">
    <source>
        <dbReference type="Pfam" id="PF04316"/>
    </source>
</evidence>
<keyword evidence="5" id="KW-0805">Transcription regulation</keyword>
<evidence type="ECO:0000256" key="6">
    <source>
        <dbReference type="ARBA" id="ARBA00023163"/>
    </source>
</evidence>
<evidence type="ECO:0000313" key="8">
    <source>
        <dbReference type="EMBL" id="MBH1942459.1"/>
    </source>
</evidence>
<dbReference type="InterPro" id="IPR031316">
    <property type="entry name" value="FlgM_C"/>
</dbReference>
<proteinExistence type="inferred from homology"/>
<comment type="caution">
    <text evidence="8">The sequence shown here is derived from an EMBL/GenBank/DDBJ whole genome shotgun (WGS) entry which is preliminary data.</text>
</comment>
<evidence type="ECO:0000256" key="3">
    <source>
        <dbReference type="ARBA" id="ARBA00022491"/>
    </source>
</evidence>
<keyword evidence="8" id="KW-0282">Flagellum</keyword>
<dbReference type="InterPro" id="IPR035890">
    <property type="entry name" value="Anti-sigma-28_factor_FlgM_sf"/>
</dbReference>
<dbReference type="InterPro" id="IPR007412">
    <property type="entry name" value="FlgM"/>
</dbReference>
<evidence type="ECO:0000256" key="2">
    <source>
        <dbReference type="ARBA" id="ARBA00017823"/>
    </source>
</evidence>
<keyword evidence="4" id="KW-1005">Bacterial flagellum biogenesis</keyword>
<dbReference type="EMBL" id="JAEAGR010000023">
    <property type="protein sequence ID" value="MBH1942459.1"/>
    <property type="molecule type" value="Genomic_DNA"/>
</dbReference>
<comment type="similarity">
    <text evidence="1">Belongs to the FlgM family.</text>
</comment>
<evidence type="ECO:0000256" key="5">
    <source>
        <dbReference type="ARBA" id="ARBA00023015"/>
    </source>
</evidence>
<keyword evidence="8" id="KW-0966">Cell projection</keyword>
<keyword evidence="8" id="KW-0969">Cilium</keyword>
<dbReference type="RefSeq" id="WP_197662713.1">
    <property type="nucleotide sequence ID" value="NZ_JAEAGR010000023.1"/>
</dbReference>
<keyword evidence="3" id="KW-0678">Repressor</keyword>
<gene>
    <name evidence="8" type="primary">flgM</name>
    <name evidence="8" type="ORF">I5677_16275</name>
</gene>
<dbReference type="GO" id="GO:0044781">
    <property type="term" value="P:bacterial-type flagellum organization"/>
    <property type="evidence" value="ECO:0007669"/>
    <property type="project" value="UniProtKB-KW"/>
</dbReference>
<dbReference type="NCBIfam" id="TIGR03824">
    <property type="entry name" value="FlgM_jcvi"/>
    <property type="match status" value="1"/>
</dbReference>
<evidence type="ECO:0000256" key="4">
    <source>
        <dbReference type="ARBA" id="ARBA00022795"/>
    </source>
</evidence>
<name>A0A8J7H193_9FIRM</name>
<organism evidence="8 9">
    <name type="scientific">Mobilitalea sibirica</name>
    <dbReference type="NCBI Taxonomy" id="1462919"/>
    <lineage>
        <taxon>Bacteria</taxon>
        <taxon>Bacillati</taxon>
        <taxon>Bacillota</taxon>
        <taxon>Clostridia</taxon>
        <taxon>Lachnospirales</taxon>
        <taxon>Lachnospiraceae</taxon>
        <taxon>Mobilitalea</taxon>
    </lineage>
</organism>
<dbReference type="SUPFAM" id="SSF101498">
    <property type="entry name" value="Anti-sigma factor FlgM"/>
    <property type="match status" value="1"/>
</dbReference>
<keyword evidence="6" id="KW-0804">Transcription</keyword>
<keyword evidence="9" id="KW-1185">Reference proteome</keyword>
<evidence type="ECO:0000313" key="9">
    <source>
        <dbReference type="Proteomes" id="UP000623269"/>
    </source>
</evidence>